<dbReference type="eggNOG" id="COG0318">
    <property type="taxonomic scope" value="Bacteria"/>
</dbReference>
<accession>A0A0H3CRX4</accession>
<dbReference type="KEGG" id="enc:ECL_04845"/>
<keyword evidence="2" id="KW-0436">Ligase</keyword>
<evidence type="ECO:0000313" key="3">
    <source>
        <dbReference type="Proteomes" id="UP000002363"/>
    </source>
</evidence>
<protein>
    <submittedName>
        <fullName evidence="2">AMP-dependent synthetase and ligase</fullName>
    </submittedName>
</protein>
<dbReference type="PATRIC" id="fig|716541.4.peg.4988"/>
<feature type="domain" description="AMP-dependent synthetase/ligase" evidence="1">
    <location>
        <begin position="15"/>
        <end position="292"/>
    </location>
</feature>
<dbReference type="PANTHER" id="PTHR43767">
    <property type="entry name" value="LONG-CHAIN-FATTY-ACID--COA LIGASE"/>
    <property type="match status" value="1"/>
</dbReference>
<reference evidence="2 3" key="1">
    <citation type="journal article" date="2010" name="J. Bacteriol.">
        <title>Complete genome sequence of Enterobacter cloacae subsp. cloacae type strain ATCC 13047.</title>
        <authorList>
            <person name="Ren Y."/>
            <person name="Ren Y."/>
            <person name="Zhou Z."/>
            <person name="Guo X."/>
            <person name="Li Y."/>
            <person name="Feng L."/>
            <person name="Wang L."/>
        </authorList>
    </citation>
    <scope>NUCLEOTIDE SEQUENCE [LARGE SCALE GENOMIC DNA]</scope>
    <source>
        <strain evidence="3">ATCC 13047 / DSM 30054 / NBRC 13535 / NCTC 10005 / WDCM 00083 / NCDC 279-56</strain>
    </source>
</reference>
<dbReference type="InterPro" id="IPR045851">
    <property type="entry name" value="AMP-bd_C_sf"/>
</dbReference>
<dbReference type="Pfam" id="PF00501">
    <property type="entry name" value="AMP-binding"/>
    <property type="match status" value="1"/>
</dbReference>
<dbReference type="Gene3D" id="3.30.300.30">
    <property type="match status" value="1"/>
</dbReference>
<keyword evidence="3" id="KW-1185">Reference proteome</keyword>
<evidence type="ECO:0000313" key="2">
    <source>
        <dbReference type="EMBL" id="ADF64372.1"/>
    </source>
</evidence>
<dbReference type="SUPFAM" id="SSF56801">
    <property type="entry name" value="Acetyl-CoA synthetase-like"/>
    <property type="match status" value="1"/>
</dbReference>
<dbReference type="EnsemblBacteria" id="ADF64372">
    <property type="protein sequence ID" value="ADF64372"/>
    <property type="gene ID" value="ECL_04845"/>
</dbReference>
<dbReference type="Gene3D" id="3.40.50.12780">
    <property type="entry name" value="N-terminal domain of ligase-like"/>
    <property type="match status" value="1"/>
</dbReference>
<sequence length="449" mass="50150">MDKPLPLSQWLNAPRPDETPVAWLDDRIWTLGDLRHDVTQLVDALRQEEGERWALCFENGYLFIVALLAALHAGKTPVLPGHSRGAQLNEQRAMFSGVLSDTTLEFSGRLRLVIATAPTNTPFSPLPAIDETRVIELFTSGSTGTPQRVIKPVIGLDREARLLADRFGERLTGCHVVASVVLHHLYGLTFRVVLPMALGLPLHASLLQYAEQLSALPQDKRYLFISSPAFLKRLDTSLVPPPVALLLSAGGELPWRDIIPCHDWLNVWPDEIYGSTETGVIAWRHRLDETTLWQPFPGVTFHGDRVMSPLIREAEGVVLDDILHFAADGQFNIIGRRGRVVKIEDKRISLDEIEQRLLALDGICDAAALAVTRRGRQAIGVLLVLSDAARLHRDNGGKNAQESAWRRALRPCLEPVAVPRYWRIVDEIPVNSMNKRVTAQLQELFHEDS</sequence>
<dbReference type="PANTHER" id="PTHR43767:SF1">
    <property type="entry name" value="NONRIBOSOMAL PEPTIDE SYNTHASE PES1 (EUROFUNG)-RELATED"/>
    <property type="match status" value="1"/>
</dbReference>
<dbReference type="InterPro" id="IPR042099">
    <property type="entry name" value="ANL_N_sf"/>
</dbReference>
<dbReference type="InterPro" id="IPR050237">
    <property type="entry name" value="ATP-dep_AMP-bd_enzyme"/>
</dbReference>
<proteinExistence type="predicted"/>
<dbReference type="HOGENOM" id="CLU_026234_0_1_6"/>
<dbReference type="RefSeq" id="WP_013099159.1">
    <property type="nucleotide sequence ID" value="NC_014121.1"/>
</dbReference>
<dbReference type="AlphaFoldDB" id="A0A0H3CRX4"/>
<dbReference type="Proteomes" id="UP000002363">
    <property type="component" value="Chromosome"/>
</dbReference>
<dbReference type="EMBL" id="CP001918">
    <property type="protein sequence ID" value="ADF64372.1"/>
    <property type="molecule type" value="Genomic_DNA"/>
</dbReference>
<dbReference type="InterPro" id="IPR000873">
    <property type="entry name" value="AMP-dep_synth/lig_dom"/>
</dbReference>
<dbReference type="STRING" id="716541.ECL_04845"/>
<dbReference type="GO" id="GO:0016878">
    <property type="term" value="F:acid-thiol ligase activity"/>
    <property type="evidence" value="ECO:0007669"/>
    <property type="project" value="UniProtKB-ARBA"/>
</dbReference>
<dbReference type="OrthoDB" id="9787658at2"/>
<name>A0A0H3CRX4_ENTCC</name>
<evidence type="ECO:0000259" key="1">
    <source>
        <dbReference type="Pfam" id="PF00501"/>
    </source>
</evidence>
<organism evidence="2 3">
    <name type="scientific">Enterobacter cloacae subsp. cloacae (strain ATCC 13047 / DSM 30054 / NBRC 13535 / NCTC 10005 / WDCM 00083 / NCDC 279-56)</name>
    <dbReference type="NCBI Taxonomy" id="716541"/>
    <lineage>
        <taxon>Bacteria</taxon>
        <taxon>Pseudomonadati</taxon>
        <taxon>Pseudomonadota</taxon>
        <taxon>Gammaproteobacteria</taxon>
        <taxon>Enterobacterales</taxon>
        <taxon>Enterobacteriaceae</taxon>
        <taxon>Enterobacter</taxon>
        <taxon>Enterobacter cloacae complex</taxon>
    </lineage>
</organism>
<gene>
    <name evidence="2" type="ordered locus">ECL_04845</name>
</gene>